<sequence>MYRLIATCIAAAIGGYRRPTEPAGGTRDGKNGKKGRRDQGPRVSLFKFFTVQRVKTFSGKLVLCGFPDISRPPDSNGENRHEQEENRDADRRALRNPESKISRLSTAMACA</sequence>
<reference evidence="2 3" key="1">
    <citation type="submission" date="2017-11" db="EMBL/GenBank/DDBJ databases">
        <title>Molecular characterization of Burkholderia pseudomallei and closely related isolates from Vietnam.</title>
        <authorList>
            <person name="Ustinov D.V."/>
            <person name="Antonov A.S."/>
            <person name="Avdusheva E.F."/>
            <person name="Shpak I.M."/>
            <person name="Zakharova I.B."/>
            <person name="Thi L.A."/>
            <person name="Teteryatnikova N."/>
            <person name="Lopasteyskaya Y.A."/>
            <person name="Kuzyutina J.A."/>
            <person name="Ngo T.N."/>
            <person name="Victorov D.V."/>
        </authorList>
    </citation>
    <scope>NUCLEOTIDE SEQUENCE [LARGE SCALE GENOMIC DNA]</scope>
    <source>
        <strain evidence="2 3">V1512</strain>
    </source>
</reference>
<feature type="region of interest" description="Disordered" evidence="1">
    <location>
        <begin position="16"/>
        <end position="41"/>
    </location>
</feature>
<evidence type="ECO:0000313" key="2">
    <source>
        <dbReference type="EMBL" id="PJO65438.1"/>
    </source>
</evidence>
<dbReference type="Proteomes" id="UP000231878">
    <property type="component" value="Unassembled WGS sequence"/>
</dbReference>
<dbReference type="AlphaFoldDB" id="A0AAX0UAS7"/>
<comment type="caution">
    <text evidence="2">The sequence shown here is derived from an EMBL/GenBank/DDBJ whole genome shotgun (WGS) entry which is preliminary data.</text>
</comment>
<feature type="region of interest" description="Disordered" evidence="1">
    <location>
        <begin position="66"/>
        <end position="111"/>
    </location>
</feature>
<evidence type="ECO:0000256" key="1">
    <source>
        <dbReference type="SAM" id="MobiDB-lite"/>
    </source>
</evidence>
<dbReference type="RefSeq" id="WP_009930937.1">
    <property type="nucleotide sequence ID" value="NZ_AP028079.1"/>
</dbReference>
<feature type="compositionally biased region" description="Basic and acidic residues" evidence="1">
    <location>
        <begin position="77"/>
        <end position="101"/>
    </location>
</feature>
<name>A0AAX0UAS7_BURPE</name>
<protein>
    <recommendedName>
        <fullName evidence="4">Secreted protein</fullName>
    </recommendedName>
</protein>
<evidence type="ECO:0008006" key="4">
    <source>
        <dbReference type="Google" id="ProtNLM"/>
    </source>
</evidence>
<evidence type="ECO:0000313" key="3">
    <source>
        <dbReference type="Proteomes" id="UP000231878"/>
    </source>
</evidence>
<accession>A0AAX0UAS7</accession>
<organism evidence="2 3">
    <name type="scientific">Burkholderia pseudomallei</name>
    <name type="common">Pseudomonas pseudomallei</name>
    <dbReference type="NCBI Taxonomy" id="28450"/>
    <lineage>
        <taxon>Bacteria</taxon>
        <taxon>Pseudomonadati</taxon>
        <taxon>Pseudomonadota</taxon>
        <taxon>Betaproteobacteria</taxon>
        <taxon>Burkholderiales</taxon>
        <taxon>Burkholderiaceae</taxon>
        <taxon>Burkholderia</taxon>
        <taxon>pseudomallei group</taxon>
    </lineage>
</organism>
<proteinExistence type="predicted"/>
<gene>
    <name evidence="2" type="ORF">CWD88_15290</name>
</gene>
<dbReference type="EMBL" id="PHRB01000013">
    <property type="protein sequence ID" value="PJO65438.1"/>
    <property type="molecule type" value="Genomic_DNA"/>
</dbReference>